<gene>
    <name evidence="2" type="ORF">FHX37_4091</name>
</gene>
<evidence type="ECO:0000313" key="3">
    <source>
        <dbReference type="Proteomes" id="UP000317422"/>
    </source>
</evidence>
<feature type="domain" description="DUF1707" evidence="1">
    <location>
        <begin position="11"/>
        <end position="63"/>
    </location>
</feature>
<comment type="caution">
    <text evidence="2">The sequence shown here is derived from an EMBL/GenBank/DDBJ whole genome shotgun (WGS) entry which is preliminary data.</text>
</comment>
<dbReference type="EMBL" id="VFQC01000002">
    <property type="protein sequence ID" value="TQN28727.1"/>
    <property type="molecule type" value="Genomic_DNA"/>
</dbReference>
<sequence length="210" mass="22072">MAETPIPPPDMRVSDAQRDHTVGLLSRAYEWGCLTRAEHHQRVEAVRTARRAHDLALLTRDLPDSGAGGAGADAASTTPDNTASGTERITAVLASAEYTGRWLVEPSTSATAVLGTVRLDLREAVLAQRDVAIRCVAVLGRVELLVPPGTTIVHRLAGGTAASRTLGDQADPPAAAPTVTLTGFHLLGRVTARHVSGMTRDSFSDLAGTR</sequence>
<dbReference type="AlphaFoldDB" id="A0A543NA65"/>
<accession>A0A543NA65</accession>
<dbReference type="Pfam" id="PF08044">
    <property type="entry name" value="DUF1707"/>
    <property type="match status" value="1"/>
</dbReference>
<name>A0A543NA65_9ACTN</name>
<reference evidence="2 3" key="1">
    <citation type="submission" date="2019-06" db="EMBL/GenBank/DDBJ databases">
        <title>Sequencing the genomes of 1000 actinobacteria strains.</title>
        <authorList>
            <person name="Klenk H.-P."/>
        </authorList>
    </citation>
    <scope>NUCLEOTIDE SEQUENCE [LARGE SCALE GENOMIC DNA]</scope>
    <source>
        <strain evidence="2 3">DSM 45015</strain>
    </source>
</reference>
<dbReference type="InterPro" id="IPR012551">
    <property type="entry name" value="DUF1707_SHOCT-like"/>
</dbReference>
<keyword evidence="3" id="KW-1185">Reference proteome</keyword>
<dbReference type="PANTHER" id="PTHR40763:SF4">
    <property type="entry name" value="DUF1707 DOMAIN-CONTAINING PROTEIN"/>
    <property type="match status" value="1"/>
</dbReference>
<protein>
    <submittedName>
        <fullName evidence="2">Uncharacterized protein DUF1707</fullName>
    </submittedName>
</protein>
<evidence type="ECO:0000313" key="2">
    <source>
        <dbReference type="EMBL" id="TQN28727.1"/>
    </source>
</evidence>
<organism evidence="2 3">
    <name type="scientific">Haloactinospora alba</name>
    <dbReference type="NCBI Taxonomy" id="405555"/>
    <lineage>
        <taxon>Bacteria</taxon>
        <taxon>Bacillati</taxon>
        <taxon>Actinomycetota</taxon>
        <taxon>Actinomycetes</taxon>
        <taxon>Streptosporangiales</taxon>
        <taxon>Nocardiopsidaceae</taxon>
        <taxon>Haloactinospora</taxon>
    </lineage>
</organism>
<dbReference type="RefSeq" id="WP_141925733.1">
    <property type="nucleotide sequence ID" value="NZ_VFQC01000002.1"/>
</dbReference>
<dbReference type="PANTHER" id="PTHR40763">
    <property type="entry name" value="MEMBRANE PROTEIN-RELATED"/>
    <property type="match status" value="1"/>
</dbReference>
<proteinExistence type="predicted"/>
<dbReference type="OrthoDB" id="4772576at2"/>
<evidence type="ECO:0000259" key="1">
    <source>
        <dbReference type="Pfam" id="PF08044"/>
    </source>
</evidence>
<dbReference type="Proteomes" id="UP000317422">
    <property type="component" value="Unassembled WGS sequence"/>
</dbReference>